<dbReference type="Gene3D" id="2.170.130.10">
    <property type="entry name" value="TonB-dependent receptor, plug domain"/>
    <property type="match status" value="1"/>
</dbReference>
<evidence type="ECO:0000256" key="6">
    <source>
        <dbReference type="ARBA" id="ARBA00023077"/>
    </source>
</evidence>
<feature type="chain" id="PRO_5022096457" evidence="11">
    <location>
        <begin position="20"/>
        <end position="659"/>
    </location>
</feature>
<dbReference type="CDD" id="cd01347">
    <property type="entry name" value="ligand_gated_channel"/>
    <property type="match status" value="1"/>
</dbReference>
<evidence type="ECO:0000256" key="3">
    <source>
        <dbReference type="ARBA" id="ARBA00022452"/>
    </source>
</evidence>
<evidence type="ECO:0000256" key="9">
    <source>
        <dbReference type="PROSITE-ProRule" id="PRU01360"/>
    </source>
</evidence>
<evidence type="ECO:0000256" key="5">
    <source>
        <dbReference type="ARBA" id="ARBA00022729"/>
    </source>
</evidence>
<evidence type="ECO:0000256" key="2">
    <source>
        <dbReference type="ARBA" id="ARBA00022448"/>
    </source>
</evidence>
<dbReference type="Pfam" id="PF07715">
    <property type="entry name" value="Plug"/>
    <property type="match status" value="1"/>
</dbReference>
<protein>
    <submittedName>
        <fullName evidence="14">Outer membrane insertion signal domain protein</fullName>
    </submittedName>
</protein>
<dbReference type="SUPFAM" id="SSF56935">
    <property type="entry name" value="Porins"/>
    <property type="match status" value="1"/>
</dbReference>
<dbReference type="STRING" id="714315.GCA_000516535_01778"/>
<dbReference type="InterPro" id="IPR000531">
    <property type="entry name" value="Beta-barrel_TonB"/>
</dbReference>
<evidence type="ECO:0000259" key="12">
    <source>
        <dbReference type="Pfam" id="PF00593"/>
    </source>
</evidence>
<dbReference type="KEGG" id="lgo:JCM16774_1770"/>
<dbReference type="GO" id="GO:0009279">
    <property type="term" value="C:cell outer membrane"/>
    <property type="evidence" value="ECO:0007669"/>
    <property type="project" value="UniProtKB-SubCell"/>
</dbReference>
<dbReference type="InterPro" id="IPR037066">
    <property type="entry name" value="Plug_dom_sf"/>
</dbReference>
<dbReference type="Gene3D" id="2.40.170.20">
    <property type="entry name" value="TonB-dependent receptor, beta-barrel domain"/>
    <property type="match status" value="1"/>
</dbReference>
<organism evidence="14 15">
    <name type="scientific">Pseudoleptotrichia goodfellowii</name>
    <dbReference type="NCBI Taxonomy" id="157692"/>
    <lineage>
        <taxon>Bacteria</taxon>
        <taxon>Fusobacteriati</taxon>
        <taxon>Fusobacteriota</taxon>
        <taxon>Fusobacteriia</taxon>
        <taxon>Fusobacteriales</taxon>
        <taxon>Leptotrichiaceae</taxon>
        <taxon>Pseudoleptotrichia</taxon>
    </lineage>
</organism>
<feature type="domain" description="TonB-dependent receptor plug" evidence="13">
    <location>
        <begin position="43"/>
        <end position="150"/>
    </location>
</feature>
<keyword evidence="3 9" id="KW-1134">Transmembrane beta strand</keyword>
<accession>A0A510JC97</accession>
<evidence type="ECO:0000259" key="13">
    <source>
        <dbReference type="Pfam" id="PF07715"/>
    </source>
</evidence>
<reference evidence="14 15" key="1">
    <citation type="submission" date="2019-07" db="EMBL/GenBank/DDBJ databases">
        <title>Complete Genome Sequence of Leptotrichia goodfellowii Strain JCM 16774.</title>
        <authorList>
            <person name="Watanabe S."/>
            <person name="Cui L."/>
        </authorList>
    </citation>
    <scope>NUCLEOTIDE SEQUENCE [LARGE SCALE GENOMIC DNA]</scope>
    <source>
        <strain evidence="14 15">JCM16774</strain>
    </source>
</reference>
<dbReference type="GO" id="GO:0044718">
    <property type="term" value="P:siderophore transmembrane transport"/>
    <property type="evidence" value="ECO:0007669"/>
    <property type="project" value="TreeGrafter"/>
</dbReference>
<keyword evidence="6 10" id="KW-0798">TonB box</keyword>
<evidence type="ECO:0000256" key="4">
    <source>
        <dbReference type="ARBA" id="ARBA00022692"/>
    </source>
</evidence>
<dbReference type="PROSITE" id="PS01156">
    <property type="entry name" value="TONB_DEPENDENT_REC_2"/>
    <property type="match status" value="1"/>
</dbReference>
<evidence type="ECO:0000313" key="14">
    <source>
        <dbReference type="EMBL" id="BBM36824.1"/>
    </source>
</evidence>
<evidence type="ECO:0000256" key="8">
    <source>
        <dbReference type="ARBA" id="ARBA00023237"/>
    </source>
</evidence>
<feature type="signal peptide" evidence="11">
    <location>
        <begin position="1"/>
        <end position="19"/>
    </location>
</feature>
<dbReference type="PROSITE" id="PS52016">
    <property type="entry name" value="TONB_DEPENDENT_REC_3"/>
    <property type="match status" value="1"/>
</dbReference>
<gene>
    <name evidence="14" type="ORF">JCM16774_1770</name>
</gene>
<sequence length="659" mass="73840">MMKRIGILSLLAVAALLQAESKYEGKMEESVVTATGFNENVEKQIKNVTVITSNDIKNKGYSSVEEILRRTPGVNFVNNGFGEIVDIRGQGPEKASGRVKILVDGVSMNILDLSHGLVPVNSVSVEEIERIEIIPGGGSVLYGNGTAGGVINIITKTPEKEGAHGKIYYENSSYSTNKAGGRAGIKFNDNFSIDLGYENINGKGYREKDKNSNEFLYGGFTLQGEKQKLRFKATRYNEDGETTNGLSWEELSKNRRQAGENESLTKALRKEYTLEYNFKPVDNLEFTVLGYNQKNERTYDQDYGMGIRNNGLFRDKKNGANLKGNFNYGSGNLVFGYEYVDNKMLRRSVNTMTMRGRTRTLSDTKIELSKKTNSAFLLERHSFTDRLEGTLGYRFESAKYDIFRTDGRSSLKSKSKENNNAYEASLNFKYSDTGNVYAKYERGFRSPSPTELVDKDIKKGGAYTLNDVKPETYDTYEIGIKDMVGPSFVSLTGFYTKTKNEIAIKWQGATFMRNWIYRNLEETERKGAELFAEQYLGNFRINESISYVNAKITKGDKKGQKIAYVPSTKATLGVNYDVLSGLTLKADVNYLSGSVDGNNNKIKGYSTTDLGVSYKHESGWGLDAGVKNVFGKKYNLFQNGNAYTPAGERQYYLGVNYEF</sequence>
<comment type="subcellular location">
    <subcellularLocation>
        <location evidence="1 9">Cell outer membrane</location>
        <topology evidence="1 9">Multi-pass membrane protein</topology>
    </subcellularLocation>
</comment>
<keyword evidence="5 11" id="KW-0732">Signal</keyword>
<dbReference type="InterPro" id="IPR012910">
    <property type="entry name" value="Plug_dom"/>
</dbReference>
<dbReference type="EMBL" id="AP019822">
    <property type="protein sequence ID" value="BBM36824.1"/>
    <property type="molecule type" value="Genomic_DNA"/>
</dbReference>
<keyword evidence="2 9" id="KW-0813">Transport</keyword>
<keyword evidence="7 9" id="KW-0472">Membrane</keyword>
<dbReference type="InterPro" id="IPR039426">
    <property type="entry name" value="TonB-dep_rcpt-like"/>
</dbReference>
<dbReference type="Pfam" id="PF00593">
    <property type="entry name" value="TonB_dep_Rec_b-barrel"/>
    <property type="match status" value="1"/>
</dbReference>
<keyword evidence="4 9" id="KW-0812">Transmembrane</keyword>
<comment type="similarity">
    <text evidence="9 10">Belongs to the TonB-dependent receptor family.</text>
</comment>
<dbReference type="AlphaFoldDB" id="A0A510JC97"/>
<name>A0A510JC97_9FUSO</name>
<evidence type="ECO:0000256" key="1">
    <source>
        <dbReference type="ARBA" id="ARBA00004571"/>
    </source>
</evidence>
<dbReference type="GO" id="GO:0015344">
    <property type="term" value="F:siderophore uptake transmembrane transporter activity"/>
    <property type="evidence" value="ECO:0007669"/>
    <property type="project" value="TreeGrafter"/>
</dbReference>
<evidence type="ECO:0000256" key="11">
    <source>
        <dbReference type="SAM" id="SignalP"/>
    </source>
</evidence>
<evidence type="ECO:0000256" key="7">
    <source>
        <dbReference type="ARBA" id="ARBA00023136"/>
    </source>
</evidence>
<feature type="domain" description="TonB-dependent receptor-like beta-barrel" evidence="12">
    <location>
        <begin position="231"/>
        <end position="629"/>
    </location>
</feature>
<proteinExistence type="inferred from homology"/>
<evidence type="ECO:0000313" key="15">
    <source>
        <dbReference type="Proteomes" id="UP000321606"/>
    </source>
</evidence>
<dbReference type="OrthoDB" id="78201at2"/>
<dbReference type="InterPro" id="IPR036942">
    <property type="entry name" value="Beta-barrel_TonB_sf"/>
</dbReference>
<keyword evidence="8 9" id="KW-0998">Cell outer membrane</keyword>
<dbReference type="InterPro" id="IPR010917">
    <property type="entry name" value="TonB_rcpt_CS"/>
</dbReference>
<dbReference type="Proteomes" id="UP000321606">
    <property type="component" value="Chromosome"/>
</dbReference>
<evidence type="ECO:0000256" key="10">
    <source>
        <dbReference type="RuleBase" id="RU003357"/>
    </source>
</evidence>
<dbReference type="PANTHER" id="PTHR30069">
    <property type="entry name" value="TONB-DEPENDENT OUTER MEMBRANE RECEPTOR"/>
    <property type="match status" value="1"/>
</dbReference>
<dbReference type="PANTHER" id="PTHR30069:SF27">
    <property type="entry name" value="BLL4766 PROTEIN"/>
    <property type="match status" value="1"/>
</dbReference>